<proteinExistence type="predicted"/>
<dbReference type="InterPro" id="IPR007922">
    <property type="entry name" value="DciA-like"/>
</dbReference>
<organism evidence="1 2">
    <name type="scientific">Candidatus Prevotella avicola</name>
    <dbReference type="NCBI Taxonomy" id="2838738"/>
    <lineage>
        <taxon>Bacteria</taxon>
        <taxon>Pseudomonadati</taxon>
        <taxon>Bacteroidota</taxon>
        <taxon>Bacteroidia</taxon>
        <taxon>Bacteroidales</taxon>
        <taxon>Prevotellaceae</taxon>
        <taxon>Prevotella</taxon>
    </lineage>
</organism>
<comment type="caution">
    <text evidence="1">The sequence shown here is derived from an EMBL/GenBank/DDBJ whole genome shotgun (WGS) entry which is preliminary data.</text>
</comment>
<dbReference type="PANTHER" id="PTHR36456:SF1">
    <property type="entry name" value="UPF0232 PROTEIN SCO3875"/>
    <property type="match status" value="1"/>
</dbReference>
<dbReference type="PANTHER" id="PTHR36456">
    <property type="entry name" value="UPF0232 PROTEIN SCO3875"/>
    <property type="match status" value="1"/>
</dbReference>
<accession>A0A9D2FYG1</accession>
<reference evidence="1" key="1">
    <citation type="journal article" date="2021" name="PeerJ">
        <title>Extensive microbial diversity within the chicken gut microbiome revealed by metagenomics and culture.</title>
        <authorList>
            <person name="Gilroy R."/>
            <person name="Ravi A."/>
            <person name="Getino M."/>
            <person name="Pursley I."/>
            <person name="Horton D.L."/>
            <person name="Alikhan N.F."/>
            <person name="Baker D."/>
            <person name="Gharbi K."/>
            <person name="Hall N."/>
            <person name="Watson M."/>
            <person name="Adriaenssens E.M."/>
            <person name="Foster-Nyarko E."/>
            <person name="Jarju S."/>
            <person name="Secka A."/>
            <person name="Antonio M."/>
            <person name="Oren A."/>
            <person name="Chaudhuri R.R."/>
            <person name="La Ragione R."/>
            <person name="Hildebrand F."/>
            <person name="Pallen M.J."/>
        </authorList>
    </citation>
    <scope>NUCLEOTIDE SEQUENCE</scope>
    <source>
        <strain evidence="1">ChiHecec3B27-8219</strain>
    </source>
</reference>
<gene>
    <name evidence="1" type="ORF">H9966_03640</name>
</gene>
<reference evidence="1" key="2">
    <citation type="submission" date="2021-04" db="EMBL/GenBank/DDBJ databases">
        <authorList>
            <person name="Gilroy R."/>
        </authorList>
    </citation>
    <scope>NUCLEOTIDE SEQUENCE</scope>
    <source>
        <strain evidence="1">ChiHecec3B27-8219</strain>
    </source>
</reference>
<sequence length="96" mass="11160">MFRRKIKPISELVSQSLRNNGLETPLLQKRLMDNWAQVVGPTINQYSPHKYINNQTLYVKITNPSLRADLSMMKSELVRRLNQTVGSMVITDIRLF</sequence>
<dbReference type="Pfam" id="PF05258">
    <property type="entry name" value="DciA"/>
    <property type="match status" value="1"/>
</dbReference>
<dbReference type="Proteomes" id="UP000824055">
    <property type="component" value="Unassembled WGS sequence"/>
</dbReference>
<dbReference type="AlphaFoldDB" id="A0A9D2FYG1"/>
<evidence type="ECO:0000313" key="2">
    <source>
        <dbReference type="Proteomes" id="UP000824055"/>
    </source>
</evidence>
<dbReference type="EMBL" id="DXBE01000029">
    <property type="protein sequence ID" value="HIZ68966.1"/>
    <property type="molecule type" value="Genomic_DNA"/>
</dbReference>
<name>A0A9D2FYG1_9BACT</name>
<protein>
    <submittedName>
        <fullName evidence="1">DUF721 domain-containing protein</fullName>
    </submittedName>
</protein>
<evidence type="ECO:0000313" key="1">
    <source>
        <dbReference type="EMBL" id="HIZ68966.1"/>
    </source>
</evidence>